<feature type="binding site" evidence="9">
    <location>
        <position position="113"/>
    </location>
    <ligand>
        <name>FAD</name>
        <dbReference type="ChEBI" id="CHEBI:57692"/>
    </ligand>
</feature>
<dbReference type="VEuPathDB" id="TriTrypDB:BSAL_56765"/>
<feature type="binding site" evidence="9">
    <location>
        <position position="119"/>
    </location>
    <ligand>
        <name>FAD</name>
        <dbReference type="ChEBI" id="CHEBI:57692"/>
    </ligand>
</feature>
<dbReference type="Gene3D" id="3.40.50.80">
    <property type="entry name" value="Nucleotide-binding domain of ferredoxin-NADP reductase (FNR) module"/>
    <property type="match status" value="1"/>
</dbReference>
<dbReference type="InterPro" id="IPR017927">
    <property type="entry name" value="FAD-bd_FR_type"/>
</dbReference>
<dbReference type="GO" id="GO:0090524">
    <property type="term" value="F:cytochrome-b5 reductase activity, acting on NADH"/>
    <property type="evidence" value="ECO:0007669"/>
    <property type="project" value="UniProtKB-EC"/>
</dbReference>
<evidence type="ECO:0000256" key="3">
    <source>
        <dbReference type="ARBA" id="ARBA00006105"/>
    </source>
</evidence>
<organism evidence="12 13">
    <name type="scientific">Bodo saltans</name>
    <name type="common">Flagellated protozoan</name>
    <dbReference type="NCBI Taxonomy" id="75058"/>
    <lineage>
        <taxon>Eukaryota</taxon>
        <taxon>Discoba</taxon>
        <taxon>Euglenozoa</taxon>
        <taxon>Kinetoplastea</taxon>
        <taxon>Metakinetoplastina</taxon>
        <taxon>Eubodonida</taxon>
        <taxon>Bodonidae</taxon>
        <taxon>Bodo</taxon>
    </lineage>
</organism>
<dbReference type="EC" id="1.6.2.2" evidence="10"/>
<dbReference type="OMA" id="PLIHNMK"/>
<dbReference type="FunFam" id="2.40.30.10:FF:000032">
    <property type="entry name" value="NADH-cytochrome b5 reductase"/>
    <property type="match status" value="1"/>
</dbReference>
<dbReference type="PANTHER" id="PTHR19370:SF131">
    <property type="entry name" value="B5 REDUCTASE, PUTATIVE-RELATED"/>
    <property type="match status" value="1"/>
</dbReference>
<comment type="cofactor">
    <cofactor evidence="1 9 10">
        <name>FAD</name>
        <dbReference type="ChEBI" id="CHEBI:57692"/>
    </cofactor>
</comment>
<evidence type="ECO:0000256" key="4">
    <source>
        <dbReference type="ARBA" id="ARBA00022630"/>
    </source>
</evidence>
<gene>
    <name evidence="12" type="ORF">BSAL_56765</name>
</gene>
<keyword evidence="6 10" id="KW-0560">Oxidoreductase</keyword>
<dbReference type="InterPro" id="IPR001834">
    <property type="entry name" value="CBR-like"/>
</dbReference>
<name>A0A0S4INB8_BODSA</name>
<evidence type="ECO:0000256" key="8">
    <source>
        <dbReference type="ARBA" id="ARBA00023128"/>
    </source>
</evidence>
<dbReference type="Gene3D" id="2.40.30.10">
    <property type="entry name" value="Translation factors"/>
    <property type="match status" value="1"/>
</dbReference>
<dbReference type="InterPro" id="IPR001709">
    <property type="entry name" value="Flavoprot_Pyr_Nucl_cyt_Rdtase"/>
</dbReference>
<evidence type="ECO:0000256" key="5">
    <source>
        <dbReference type="ARBA" id="ARBA00022827"/>
    </source>
</evidence>
<dbReference type="Proteomes" id="UP000051952">
    <property type="component" value="Unassembled WGS sequence"/>
</dbReference>
<keyword evidence="8" id="KW-0496">Mitochondrion</keyword>
<dbReference type="InterPro" id="IPR039261">
    <property type="entry name" value="FNR_nucleotide-bd"/>
</dbReference>
<dbReference type="SUPFAM" id="SSF63380">
    <property type="entry name" value="Riboflavin synthase domain-like"/>
    <property type="match status" value="1"/>
</dbReference>
<evidence type="ECO:0000256" key="2">
    <source>
        <dbReference type="ARBA" id="ARBA00004173"/>
    </source>
</evidence>
<keyword evidence="13" id="KW-1185">Reference proteome</keyword>
<accession>A0A0S4INB8</accession>
<dbReference type="GO" id="GO:0005739">
    <property type="term" value="C:mitochondrion"/>
    <property type="evidence" value="ECO:0007669"/>
    <property type="project" value="UniProtKB-SubCell"/>
</dbReference>
<evidence type="ECO:0000256" key="7">
    <source>
        <dbReference type="ARBA" id="ARBA00023027"/>
    </source>
</evidence>
<evidence type="ECO:0000313" key="12">
    <source>
        <dbReference type="EMBL" id="CUE83903.1"/>
    </source>
</evidence>
<evidence type="ECO:0000313" key="13">
    <source>
        <dbReference type="Proteomes" id="UP000051952"/>
    </source>
</evidence>
<dbReference type="Pfam" id="PF00970">
    <property type="entry name" value="FAD_binding_6"/>
    <property type="match status" value="1"/>
</dbReference>
<feature type="binding site" evidence="9">
    <location>
        <position position="111"/>
    </location>
    <ligand>
        <name>FAD</name>
        <dbReference type="ChEBI" id="CHEBI:57692"/>
    </ligand>
</feature>
<dbReference type="AlphaFoldDB" id="A0A0S4INB8"/>
<feature type="binding site" evidence="9">
    <location>
        <position position="94"/>
    </location>
    <ligand>
        <name>FAD</name>
        <dbReference type="ChEBI" id="CHEBI:57692"/>
    </ligand>
</feature>
<keyword evidence="4 9" id="KW-0285">Flavoprotein</keyword>
<dbReference type="InterPro" id="IPR001433">
    <property type="entry name" value="OxRdtase_FAD/NAD-bd"/>
</dbReference>
<keyword evidence="5 9" id="KW-0274">FAD</keyword>
<dbReference type="EMBL" id="CYKH01000202">
    <property type="protein sequence ID" value="CUE83903.1"/>
    <property type="molecule type" value="Genomic_DNA"/>
</dbReference>
<dbReference type="OrthoDB" id="432685at2759"/>
<dbReference type="InterPro" id="IPR017938">
    <property type="entry name" value="Riboflavin_synthase-like_b-brl"/>
</dbReference>
<evidence type="ECO:0000256" key="10">
    <source>
        <dbReference type="RuleBase" id="RU361226"/>
    </source>
</evidence>
<comment type="subcellular location">
    <subcellularLocation>
        <location evidence="2">Mitochondrion</location>
    </subcellularLocation>
</comment>
<evidence type="ECO:0000259" key="11">
    <source>
        <dbReference type="PROSITE" id="PS51384"/>
    </source>
</evidence>
<dbReference type="PRINTS" id="PR00406">
    <property type="entry name" value="CYTB5RDTASE"/>
</dbReference>
<dbReference type="PANTHER" id="PTHR19370">
    <property type="entry name" value="NADH-CYTOCHROME B5 REDUCTASE"/>
    <property type="match status" value="1"/>
</dbReference>
<dbReference type="CDD" id="cd06183">
    <property type="entry name" value="cyt_b5_reduct_like"/>
    <property type="match status" value="1"/>
</dbReference>
<keyword evidence="7 10" id="KW-0520">NAD</keyword>
<feature type="domain" description="FAD-binding FR-type" evidence="11">
    <location>
        <begin position="41"/>
        <end position="145"/>
    </location>
</feature>
<protein>
    <recommendedName>
        <fullName evidence="10">NADH-cytochrome b5 reductase</fullName>
        <ecNumber evidence="10">1.6.2.2</ecNumber>
    </recommendedName>
</protein>
<dbReference type="InterPro" id="IPR008333">
    <property type="entry name" value="Cbr1-like_FAD-bd_dom"/>
</dbReference>
<feature type="binding site" evidence="9">
    <location>
        <position position="95"/>
    </location>
    <ligand>
        <name>FAD</name>
        <dbReference type="ChEBI" id="CHEBI:57692"/>
    </ligand>
</feature>
<evidence type="ECO:0000256" key="1">
    <source>
        <dbReference type="ARBA" id="ARBA00001974"/>
    </source>
</evidence>
<sequence>MKALAFGAAAGSLWSSYRSMSSSAAAVQAKAAAPPSPFSTTDFTSFPLVNVYDESHDTKVLRFALPAADALLNLPVASCISLRYVDSDGKDVVRPYTPISKVDQQGYFEILIKKYKDSKMGNHLHSLKIGQTIDIKGPWVKIPLKANQYKTIGMIAGGTGIAPMFQVAREILRTPKNTTEISLIYANRRKEDVLLGNELNELTELYPLFSPYFVLSKPPSDWMSFSGMS</sequence>
<feature type="binding site" evidence="9">
    <location>
        <position position="120"/>
    </location>
    <ligand>
        <name>FAD</name>
        <dbReference type="ChEBI" id="CHEBI:57692"/>
    </ligand>
</feature>
<comment type="similarity">
    <text evidence="3 10">Belongs to the flavoprotein pyridine nucleotide cytochrome reductase family.</text>
</comment>
<dbReference type="PRINTS" id="PR00371">
    <property type="entry name" value="FPNCR"/>
</dbReference>
<feature type="binding site" evidence="9">
    <location>
        <position position="96"/>
    </location>
    <ligand>
        <name>FAD</name>
        <dbReference type="ChEBI" id="CHEBI:57692"/>
    </ligand>
</feature>
<evidence type="ECO:0000256" key="6">
    <source>
        <dbReference type="ARBA" id="ARBA00023002"/>
    </source>
</evidence>
<evidence type="ECO:0000256" key="9">
    <source>
        <dbReference type="PIRSR" id="PIRSR601834-1"/>
    </source>
</evidence>
<dbReference type="SUPFAM" id="SSF52343">
    <property type="entry name" value="Ferredoxin reductase-like, C-terminal NADP-linked domain"/>
    <property type="match status" value="1"/>
</dbReference>
<proteinExistence type="inferred from homology"/>
<reference evidence="13" key="1">
    <citation type="submission" date="2015-09" db="EMBL/GenBank/DDBJ databases">
        <authorList>
            <consortium name="Pathogen Informatics"/>
        </authorList>
    </citation>
    <scope>NUCLEOTIDE SEQUENCE [LARGE SCALE GENOMIC DNA]</scope>
    <source>
        <strain evidence="13">Lake Konstanz</strain>
    </source>
</reference>
<dbReference type="PROSITE" id="PS51384">
    <property type="entry name" value="FAD_FR"/>
    <property type="match status" value="1"/>
</dbReference>
<comment type="catalytic activity">
    <reaction evidence="10">
        <text>2 Fe(III)-[cytochrome b5] + NADH = 2 Fe(II)-[cytochrome b5] + NAD(+) + H(+)</text>
        <dbReference type="Rhea" id="RHEA:46680"/>
        <dbReference type="Rhea" id="RHEA-COMP:10438"/>
        <dbReference type="Rhea" id="RHEA-COMP:10439"/>
        <dbReference type="ChEBI" id="CHEBI:15378"/>
        <dbReference type="ChEBI" id="CHEBI:29033"/>
        <dbReference type="ChEBI" id="CHEBI:29034"/>
        <dbReference type="ChEBI" id="CHEBI:57540"/>
        <dbReference type="ChEBI" id="CHEBI:57945"/>
        <dbReference type="EC" id="1.6.2.2"/>
    </reaction>
</comment>
<dbReference type="Pfam" id="PF00175">
    <property type="entry name" value="NAD_binding_1"/>
    <property type="match status" value="1"/>
</dbReference>